<evidence type="ECO:0000313" key="1">
    <source>
        <dbReference type="EMBL" id="KZW01687.1"/>
    </source>
</evidence>
<dbReference type="InParanoid" id="A0A165P5P7"/>
<organism evidence="1 2">
    <name type="scientific">Exidia glandulosa HHB12029</name>
    <dbReference type="NCBI Taxonomy" id="1314781"/>
    <lineage>
        <taxon>Eukaryota</taxon>
        <taxon>Fungi</taxon>
        <taxon>Dikarya</taxon>
        <taxon>Basidiomycota</taxon>
        <taxon>Agaricomycotina</taxon>
        <taxon>Agaricomycetes</taxon>
        <taxon>Auriculariales</taxon>
        <taxon>Exidiaceae</taxon>
        <taxon>Exidia</taxon>
    </lineage>
</organism>
<dbReference type="EMBL" id="KV425892">
    <property type="protein sequence ID" value="KZW01687.1"/>
    <property type="molecule type" value="Genomic_DNA"/>
</dbReference>
<sequence length="76" mass="8919">MQALFVLEYILLNKLLTWPWSRSRLILHALRFYPFLVAFPSLPTVCTGSVQRARQGRVRVYSRACHSARPDWSRLT</sequence>
<evidence type="ECO:0000313" key="2">
    <source>
        <dbReference type="Proteomes" id="UP000077266"/>
    </source>
</evidence>
<keyword evidence="2" id="KW-1185">Reference proteome</keyword>
<gene>
    <name evidence="1" type="ORF">EXIGLDRAFT_47732</name>
</gene>
<proteinExistence type="predicted"/>
<dbReference type="AlphaFoldDB" id="A0A165P5P7"/>
<protein>
    <submittedName>
        <fullName evidence="1">Uncharacterized protein</fullName>
    </submittedName>
</protein>
<reference evidence="1 2" key="1">
    <citation type="journal article" date="2016" name="Mol. Biol. Evol.">
        <title>Comparative Genomics of Early-Diverging Mushroom-Forming Fungi Provides Insights into the Origins of Lignocellulose Decay Capabilities.</title>
        <authorList>
            <person name="Nagy L.G."/>
            <person name="Riley R."/>
            <person name="Tritt A."/>
            <person name="Adam C."/>
            <person name="Daum C."/>
            <person name="Floudas D."/>
            <person name="Sun H."/>
            <person name="Yadav J.S."/>
            <person name="Pangilinan J."/>
            <person name="Larsson K.H."/>
            <person name="Matsuura K."/>
            <person name="Barry K."/>
            <person name="Labutti K."/>
            <person name="Kuo R."/>
            <person name="Ohm R.A."/>
            <person name="Bhattacharya S.S."/>
            <person name="Shirouzu T."/>
            <person name="Yoshinaga Y."/>
            <person name="Martin F.M."/>
            <person name="Grigoriev I.V."/>
            <person name="Hibbett D.S."/>
        </authorList>
    </citation>
    <scope>NUCLEOTIDE SEQUENCE [LARGE SCALE GENOMIC DNA]</scope>
    <source>
        <strain evidence="1 2">HHB12029</strain>
    </source>
</reference>
<accession>A0A165P5P7</accession>
<name>A0A165P5P7_EXIGL</name>
<dbReference type="Proteomes" id="UP000077266">
    <property type="component" value="Unassembled WGS sequence"/>
</dbReference>